<proteinExistence type="predicted"/>
<keyword evidence="3" id="KW-0808">Transferase</keyword>
<evidence type="ECO:0000256" key="5">
    <source>
        <dbReference type="ARBA" id="ARBA00022777"/>
    </source>
</evidence>
<name>A0A1G9RY50_9PROT</name>
<evidence type="ECO:0000259" key="7">
    <source>
        <dbReference type="Pfam" id="PF08543"/>
    </source>
</evidence>
<dbReference type="InterPro" id="IPR029056">
    <property type="entry name" value="Ribokinase-like"/>
</dbReference>
<dbReference type="GO" id="GO:0009229">
    <property type="term" value="P:thiamine diphosphate biosynthetic process"/>
    <property type="evidence" value="ECO:0007669"/>
    <property type="project" value="UniProtKB-UniPathway"/>
</dbReference>
<evidence type="ECO:0000313" key="9">
    <source>
        <dbReference type="Proteomes" id="UP000199759"/>
    </source>
</evidence>
<evidence type="ECO:0000256" key="6">
    <source>
        <dbReference type="ARBA" id="ARBA00022840"/>
    </source>
</evidence>
<keyword evidence="9" id="KW-1185">Reference proteome</keyword>
<feature type="domain" description="Pyridoxamine kinase/Phosphomethylpyrimidine kinase" evidence="7">
    <location>
        <begin position="16"/>
        <end position="261"/>
    </location>
</feature>
<keyword evidence="6" id="KW-0067">ATP-binding</keyword>
<dbReference type="GO" id="GO:0009228">
    <property type="term" value="P:thiamine biosynthetic process"/>
    <property type="evidence" value="ECO:0007669"/>
    <property type="project" value="InterPro"/>
</dbReference>
<reference evidence="8 9" key="1">
    <citation type="submission" date="2016-10" db="EMBL/GenBank/DDBJ databases">
        <authorList>
            <person name="de Groot N.N."/>
        </authorList>
    </citation>
    <scope>NUCLEOTIDE SEQUENCE [LARGE SCALE GENOMIC DNA]</scope>
    <source>
        <strain evidence="8 9">DSM 16077</strain>
    </source>
</reference>
<accession>A0A1G9RY50</accession>
<dbReference type="STRING" id="144026.SAMN04488568_10837"/>
<dbReference type="Pfam" id="PF08543">
    <property type="entry name" value="Phos_pyr_kin"/>
    <property type="match status" value="1"/>
</dbReference>
<dbReference type="NCBIfam" id="TIGR00097">
    <property type="entry name" value="HMP-P_kinase"/>
    <property type="match status" value="1"/>
</dbReference>
<organism evidence="8 9">
    <name type="scientific">Maricaulis salignorans</name>
    <dbReference type="NCBI Taxonomy" id="144026"/>
    <lineage>
        <taxon>Bacteria</taxon>
        <taxon>Pseudomonadati</taxon>
        <taxon>Pseudomonadota</taxon>
        <taxon>Alphaproteobacteria</taxon>
        <taxon>Maricaulales</taxon>
        <taxon>Maricaulaceae</taxon>
        <taxon>Maricaulis</taxon>
    </lineage>
</organism>
<dbReference type="PANTHER" id="PTHR20858">
    <property type="entry name" value="PHOSPHOMETHYLPYRIMIDINE KINASE"/>
    <property type="match status" value="1"/>
</dbReference>
<evidence type="ECO:0000256" key="4">
    <source>
        <dbReference type="ARBA" id="ARBA00022741"/>
    </source>
</evidence>
<dbReference type="Gene3D" id="3.40.1190.20">
    <property type="match status" value="1"/>
</dbReference>
<dbReference type="GO" id="GO:0005829">
    <property type="term" value="C:cytosol"/>
    <property type="evidence" value="ECO:0007669"/>
    <property type="project" value="TreeGrafter"/>
</dbReference>
<dbReference type="InterPro" id="IPR004399">
    <property type="entry name" value="HMP/HMP-P_kinase_dom"/>
</dbReference>
<evidence type="ECO:0000313" key="8">
    <source>
        <dbReference type="EMBL" id="SDM28143.1"/>
    </source>
</evidence>
<dbReference type="GO" id="GO:0005524">
    <property type="term" value="F:ATP binding"/>
    <property type="evidence" value="ECO:0007669"/>
    <property type="project" value="UniProtKB-KW"/>
</dbReference>
<dbReference type="RefSeq" id="WP_091769508.1">
    <property type="nucleotide sequence ID" value="NZ_FNHG01000008.1"/>
</dbReference>
<protein>
    <recommendedName>
        <fullName evidence="2">hydroxymethylpyrimidine kinase</fullName>
        <ecNumber evidence="2">2.7.1.49</ecNumber>
    </recommendedName>
</protein>
<dbReference type="GO" id="GO:0008902">
    <property type="term" value="F:hydroxymethylpyrimidine kinase activity"/>
    <property type="evidence" value="ECO:0007669"/>
    <property type="project" value="UniProtKB-EC"/>
</dbReference>
<dbReference type="UniPathway" id="UPA00060">
    <property type="reaction ID" value="UER00138"/>
</dbReference>
<sequence length="268" mass="27638">MEHEHAGRVLVIAGSDSGGGAGIQADIKAIAALGGYATTAITAITAQNTLGVTAVHPVPVDIVIAQMTAVLDDIGTDAIKTGMLVNEAIVLAVADLIEQRAPGRPFVLDPVMVATSGDALLDAGAEAAIRDRLLPLATLVTPNFPEAERLAGGKIEDIDGQIGAAEALMEMGARAALIKGGHLPGKVARDVLVSSRGMELIERPKIETRHTHGTGCTLASAIAALLARGYSLPDSVKHAGDYLYEAISRAPGFGAGHGPVDHMWMIRE</sequence>
<evidence type="ECO:0000256" key="1">
    <source>
        <dbReference type="ARBA" id="ARBA00004948"/>
    </source>
</evidence>
<dbReference type="SUPFAM" id="SSF53613">
    <property type="entry name" value="Ribokinase-like"/>
    <property type="match status" value="1"/>
</dbReference>
<dbReference type="EC" id="2.7.1.49" evidence="2"/>
<dbReference type="EMBL" id="FNHG01000008">
    <property type="protein sequence ID" value="SDM28143.1"/>
    <property type="molecule type" value="Genomic_DNA"/>
</dbReference>
<gene>
    <name evidence="8" type="ORF">SAMN04488568_10837</name>
</gene>
<dbReference type="OrthoDB" id="9810880at2"/>
<keyword evidence="5 8" id="KW-0418">Kinase</keyword>
<dbReference type="CDD" id="cd01169">
    <property type="entry name" value="HMPP_kinase"/>
    <property type="match status" value="1"/>
</dbReference>
<dbReference type="Proteomes" id="UP000199759">
    <property type="component" value="Unassembled WGS sequence"/>
</dbReference>
<keyword evidence="4" id="KW-0547">Nucleotide-binding</keyword>
<dbReference type="FunFam" id="3.40.1190.20:FF:000003">
    <property type="entry name" value="Phosphomethylpyrimidine kinase ThiD"/>
    <property type="match status" value="1"/>
</dbReference>
<evidence type="ECO:0000256" key="3">
    <source>
        <dbReference type="ARBA" id="ARBA00022679"/>
    </source>
</evidence>
<dbReference type="PANTHER" id="PTHR20858:SF17">
    <property type="entry name" value="HYDROXYMETHYLPYRIMIDINE_PHOSPHOMETHYLPYRIMIDINE KINASE THI20-RELATED"/>
    <property type="match status" value="1"/>
</dbReference>
<dbReference type="AlphaFoldDB" id="A0A1G9RY50"/>
<comment type="pathway">
    <text evidence="1">Cofactor biosynthesis; thiamine diphosphate biosynthesis.</text>
</comment>
<dbReference type="GO" id="GO:0008972">
    <property type="term" value="F:phosphomethylpyrimidine kinase activity"/>
    <property type="evidence" value="ECO:0007669"/>
    <property type="project" value="InterPro"/>
</dbReference>
<dbReference type="InterPro" id="IPR013749">
    <property type="entry name" value="PM/HMP-P_kinase-1"/>
</dbReference>
<evidence type="ECO:0000256" key="2">
    <source>
        <dbReference type="ARBA" id="ARBA00012135"/>
    </source>
</evidence>